<proteinExistence type="predicted"/>
<evidence type="ECO:0008006" key="3">
    <source>
        <dbReference type="Google" id="ProtNLM"/>
    </source>
</evidence>
<evidence type="ECO:0000313" key="2">
    <source>
        <dbReference type="Proteomes" id="UP001211005"/>
    </source>
</evidence>
<gene>
    <name evidence="1" type="ORF">O3303_21355</name>
</gene>
<evidence type="ECO:0000313" key="1">
    <source>
        <dbReference type="EMBL" id="WBA44356.1"/>
    </source>
</evidence>
<geneLocation type="plasmid" evidence="1 2">
    <name>unnamed2</name>
</geneLocation>
<name>A0ABY7LXW6_9BACT</name>
<dbReference type="RefSeq" id="WP_269562374.1">
    <property type="nucleotide sequence ID" value="NZ_CP114769.1"/>
</dbReference>
<keyword evidence="2" id="KW-1185">Reference proteome</keyword>
<sequence length="219" mass="24246">MNKKTWWLVVLGVWALAEVGYRTYVNHASHFGGRPYWPYYAYYRNRAAIGRLYALTAPGRNQYASLEAREGRLADSAGHLPPAARALVQQLARDIAPAGYFYFAVNPVQQGDSLMVTVSVPCPVSCGCFEWLRPAAGGSVLFTLSGSGPERRHTPTELEYVRTDNASVQAAWRQYPCYAPLGPGEFLNAQALRANGPLPYSEYQSDLLLFKPLRAIGLL</sequence>
<organism evidence="1 2">
    <name type="scientific">Hymenobacter canadensis</name>
    <dbReference type="NCBI Taxonomy" id="2999067"/>
    <lineage>
        <taxon>Bacteria</taxon>
        <taxon>Pseudomonadati</taxon>
        <taxon>Bacteroidota</taxon>
        <taxon>Cytophagia</taxon>
        <taxon>Cytophagales</taxon>
        <taxon>Hymenobacteraceae</taxon>
        <taxon>Hymenobacter</taxon>
    </lineage>
</organism>
<dbReference type="EMBL" id="CP114769">
    <property type="protein sequence ID" value="WBA44356.1"/>
    <property type="molecule type" value="Genomic_DNA"/>
</dbReference>
<accession>A0ABY7LXW6</accession>
<keyword evidence="1" id="KW-0614">Plasmid</keyword>
<protein>
    <recommendedName>
        <fullName evidence="3">DUF4384 domain-containing protein</fullName>
    </recommendedName>
</protein>
<dbReference type="Proteomes" id="UP001211005">
    <property type="component" value="Plasmid unnamed2"/>
</dbReference>
<reference evidence="1 2" key="1">
    <citation type="submission" date="2022-12" db="EMBL/GenBank/DDBJ databases">
        <title>Hymenobacter canadensis sp. nov. isolated from lake water of the Cambridge Bay, Canada.</title>
        <authorList>
            <person name="Kim W.H."/>
            <person name="Lee Y.M."/>
        </authorList>
    </citation>
    <scope>NUCLEOTIDE SEQUENCE [LARGE SCALE GENOMIC DNA]</scope>
    <source>
        <strain evidence="1 2">PAMC 29467</strain>
        <plasmid evidence="1 2">unnamed2</plasmid>
    </source>
</reference>